<evidence type="ECO:0000313" key="2">
    <source>
        <dbReference type="EMBL" id="PIS05892.1"/>
    </source>
</evidence>
<keyword evidence="1" id="KW-1133">Transmembrane helix</keyword>
<feature type="transmembrane region" description="Helical" evidence="1">
    <location>
        <begin position="69"/>
        <end position="90"/>
    </location>
</feature>
<dbReference type="EMBL" id="PEZY01000012">
    <property type="protein sequence ID" value="PIS05892.1"/>
    <property type="molecule type" value="Genomic_DNA"/>
</dbReference>
<sequence length="173" mass="19774">MWYKILISTIIIALVAIFQITLLGSFGDYLSSFNLLLAVLVLLLFLIDFKWIMYFTITAGLILDIYSSLPFGIFMVSMFLAITVSNFLLLNFFTNRSFYAVASVGLMAILSFNCVFLGVSGLTYVLGVSDFYIDKNYWLRLLFQIINILIILVGLFFIINLSSRRFKPNFVRS</sequence>
<dbReference type="AlphaFoldDB" id="A0A2H0W3F3"/>
<feature type="transmembrane region" description="Helical" evidence="1">
    <location>
        <begin position="6"/>
        <end position="26"/>
    </location>
</feature>
<organism evidence="2 3">
    <name type="scientific">Candidatus Buchananbacteria bacterium CG10_big_fil_rev_8_21_14_0_10_33_19</name>
    <dbReference type="NCBI Taxonomy" id="1974525"/>
    <lineage>
        <taxon>Bacteria</taxon>
        <taxon>Candidatus Buchananiibacteriota</taxon>
    </lineage>
</organism>
<feature type="transmembrane region" description="Helical" evidence="1">
    <location>
        <begin position="137"/>
        <end position="159"/>
    </location>
</feature>
<keyword evidence="1" id="KW-0812">Transmembrane</keyword>
<accession>A0A2H0W3F3</accession>
<gene>
    <name evidence="2" type="ORF">COT80_03940</name>
</gene>
<keyword evidence="1" id="KW-0472">Membrane</keyword>
<feature type="transmembrane region" description="Helical" evidence="1">
    <location>
        <begin position="33"/>
        <end position="57"/>
    </location>
</feature>
<feature type="transmembrane region" description="Helical" evidence="1">
    <location>
        <begin position="97"/>
        <end position="125"/>
    </location>
</feature>
<reference evidence="3" key="1">
    <citation type="submission" date="2017-09" db="EMBL/GenBank/DDBJ databases">
        <title>Depth-based differentiation of microbial function through sediment-hosted aquifers and enrichment of novel symbionts in the deep terrestrial subsurface.</title>
        <authorList>
            <person name="Probst A.J."/>
            <person name="Ladd B."/>
            <person name="Jarett J.K."/>
            <person name="Geller-Mcgrath D.E."/>
            <person name="Sieber C.M.K."/>
            <person name="Emerson J.B."/>
            <person name="Anantharaman K."/>
            <person name="Thomas B.C."/>
            <person name="Malmstrom R."/>
            <person name="Stieglmeier M."/>
            <person name="Klingl A."/>
            <person name="Woyke T."/>
            <person name="Ryan C.M."/>
            <person name="Banfield J.F."/>
        </authorList>
    </citation>
    <scope>NUCLEOTIDE SEQUENCE [LARGE SCALE GENOMIC DNA]</scope>
</reference>
<protein>
    <recommendedName>
        <fullName evidence="4">Rod shape-determining protein MreD</fullName>
    </recommendedName>
</protein>
<proteinExistence type="predicted"/>
<dbReference type="Proteomes" id="UP000229056">
    <property type="component" value="Unassembled WGS sequence"/>
</dbReference>
<evidence type="ECO:0000256" key="1">
    <source>
        <dbReference type="SAM" id="Phobius"/>
    </source>
</evidence>
<evidence type="ECO:0000313" key="3">
    <source>
        <dbReference type="Proteomes" id="UP000229056"/>
    </source>
</evidence>
<evidence type="ECO:0008006" key="4">
    <source>
        <dbReference type="Google" id="ProtNLM"/>
    </source>
</evidence>
<comment type="caution">
    <text evidence="2">The sequence shown here is derived from an EMBL/GenBank/DDBJ whole genome shotgun (WGS) entry which is preliminary data.</text>
</comment>
<name>A0A2H0W3F3_9BACT</name>